<comment type="caution">
    <text evidence="2">The sequence shown here is derived from an EMBL/GenBank/DDBJ whole genome shotgun (WGS) entry which is preliminary data.</text>
</comment>
<gene>
    <name evidence="2" type="ORF">KUF71_000324</name>
</gene>
<accession>A0AAE1LMA0</accession>
<dbReference type="PANTHER" id="PTHR33776:SF4">
    <property type="entry name" value="ENDONUCLEASE_EXONUCLEASE_PHOSPHATASE DOMAIN-CONTAINING PROTEIN"/>
    <property type="match status" value="1"/>
</dbReference>
<dbReference type="EMBL" id="JAHWGI010001142">
    <property type="protein sequence ID" value="KAK3923242.1"/>
    <property type="molecule type" value="Genomic_DNA"/>
</dbReference>
<evidence type="ECO:0000259" key="1">
    <source>
        <dbReference type="Pfam" id="PF14529"/>
    </source>
</evidence>
<sequence length="286" mass="33342">MWQYIQSSPLLSSPLLSSPDGCIDTFFSQLQSCMERLADRKKYIIICGDLNIDVLCKNGKQIKLQCFMEEHGLNSITNMATRVSYNCNSGIDHIITNIPLENLTSSCNIEVGMSDHLLQQILVNYKTLNQNSSHMFEYKRMYTARNECMFIQELSNEEWPEVYAANSTNEKFTTFHQRFTELYNKCFPVRKLNTINNNKKDWVTKGIKVTSSNFRNLCKQVKTNNDPKLKDHYTKYRKIYRKVIDSAKRLSIKSEILNAKNITKTTWKVINRNMVRNAVVMMILLI</sequence>
<keyword evidence="2" id="KW-0675">Receptor</keyword>
<dbReference type="InterPro" id="IPR036691">
    <property type="entry name" value="Endo/exonu/phosph_ase_sf"/>
</dbReference>
<reference evidence="2" key="1">
    <citation type="submission" date="2021-07" db="EMBL/GenBank/DDBJ databases">
        <authorList>
            <person name="Catto M.A."/>
            <person name="Jacobson A."/>
            <person name="Kennedy G."/>
            <person name="Labadie P."/>
            <person name="Hunt B.G."/>
            <person name="Srinivasan R."/>
        </authorList>
    </citation>
    <scope>NUCLEOTIDE SEQUENCE</scope>
    <source>
        <strain evidence="2">PL_HMW_Pooled</strain>
        <tissue evidence="2">Head</tissue>
    </source>
</reference>
<keyword evidence="3" id="KW-1185">Reference proteome</keyword>
<dbReference type="AlphaFoldDB" id="A0AAE1LMA0"/>
<proteinExistence type="predicted"/>
<dbReference type="Pfam" id="PF14529">
    <property type="entry name" value="Exo_endo_phos_2"/>
    <property type="match status" value="1"/>
</dbReference>
<organism evidence="2 3">
    <name type="scientific">Frankliniella fusca</name>
    <dbReference type="NCBI Taxonomy" id="407009"/>
    <lineage>
        <taxon>Eukaryota</taxon>
        <taxon>Metazoa</taxon>
        <taxon>Ecdysozoa</taxon>
        <taxon>Arthropoda</taxon>
        <taxon>Hexapoda</taxon>
        <taxon>Insecta</taxon>
        <taxon>Pterygota</taxon>
        <taxon>Neoptera</taxon>
        <taxon>Paraneoptera</taxon>
        <taxon>Thysanoptera</taxon>
        <taxon>Terebrantia</taxon>
        <taxon>Thripoidea</taxon>
        <taxon>Thripidae</taxon>
        <taxon>Frankliniella</taxon>
    </lineage>
</organism>
<dbReference type="InterPro" id="IPR005135">
    <property type="entry name" value="Endo/exonuclease/phosphatase"/>
</dbReference>
<evidence type="ECO:0000313" key="3">
    <source>
        <dbReference type="Proteomes" id="UP001219518"/>
    </source>
</evidence>
<dbReference type="Proteomes" id="UP001219518">
    <property type="component" value="Unassembled WGS sequence"/>
</dbReference>
<dbReference type="PANTHER" id="PTHR33776">
    <property type="entry name" value="ENDO/EXONUCLEASE/PHOSPHATASE DOMAIN-CONTAINING PROTEIN"/>
    <property type="match status" value="1"/>
</dbReference>
<dbReference type="SUPFAM" id="SSF56219">
    <property type="entry name" value="DNase I-like"/>
    <property type="match status" value="1"/>
</dbReference>
<dbReference type="GO" id="GO:0003824">
    <property type="term" value="F:catalytic activity"/>
    <property type="evidence" value="ECO:0007669"/>
    <property type="project" value="InterPro"/>
</dbReference>
<protein>
    <submittedName>
        <fullName evidence="2">Interleukin-1 receptor-like 1</fullName>
    </submittedName>
</protein>
<dbReference type="Gene3D" id="3.60.10.10">
    <property type="entry name" value="Endonuclease/exonuclease/phosphatase"/>
    <property type="match status" value="1"/>
</dbReference>
<feature type="domain" description="Endonuclease/exonuclease/phosphatase" evidence="1">
    <location>
        <begin position="24"/>
        <end position="117"/>
    </location>
</feature>
<name>A0AAE1LMA0_9NEOP</name>
<evidence type="ECO:0000313" key="2">
    <source>
        <dbReference type="EMBL" id="KAK3923242.1"/>
    </source>
</evidence>
<reference evidence="2" key="2">
    <citation type="journal article" date="2023" name="BMC Genomics">
        <title>Pest status, molecular evolution, and epigenetic factors derived from the genome assembly of Frankliniella fusca, a thysanopteran phytovirus vector.</title>
        <authorList>
            <person name="Catto M.A."/>
            <person name="Labadie P.E."/>
            <person name="Jacobson A.L."/>
            <person name="Kennedy G.G."/>
            <person name="Srinivasan R."/>
            <person name="Hunt B.G."/>
        </authorList>
    </citation>
    <scope>NUCLEOTIDE SEQUENCE</scope>
    <source>
        <strain evidence="2">PL_HMW_Pooled</strain>
    </source>
</reference>